<organism evidence="5 6">
    <name type="scientific">Plastoroseomonas hellenica</name>
    <dbReference type="NCBI Taxonomy" id="2687306"/>
    <lineage>
        <taxon>Bacteria</taxon>
        <taxon>Pseudomonadati</taxon>
        <taxon>Pseudomonadota</taxon>
        <taxon>Alphaproteobacteria</taxon>
        <taxon>Acetobacterales</taxon>
        <taxon>Acetobacteraceae</taxon>
        <taxon>Plastoroseomonas</taxon>
    </lineage>
</organism>
<dbReference type="InterPro" id="IPR018170">
    <property type="entry name" value="Aldo/ket_reductase_CS"/>
</dbReference>
<comment type="similarity">
    <text evidence="1">Belongs to the aldo/keto reductase family.</text>
</comment>
<name>A0ABS5EYB7_9PROT</name>
<evidence type="ECO:0000313" key="6">
    <source>
        <dbReference type="Proteomes" id="UP001196870"/>
    </source>
</evidence>
<keyword evidence="2" id="KW-0521">NADP</keyword>
<gene>
    <name evidence="5" type="ORF">GXW71_13115</name>
</gene>
<dbReference type="PROSITE" id="PS00062">
    <property type="entry name" value="ALDOKETO_REDUCTASE_2"/>
    <property type="match status" value="1"/>
</dbReference>
<evidence type="ECO:0000259" key="4">
    <source>
        <dbReference type="Pfam" id="PF00248"/>
    </source>
</evidence>
<comment type="caution">
    <text evidence="5">The sequence shown here is derived from an EMBL/GenBank/DDBJ whole genome shotgun (WGS) entry which is preliminary data.</text>
</comment>
<evidence type="ECO:0000256" key="1">
    <source>
        <dbReference type="ARBA" id="ARBA00007905"/>
    </source>
</evidence>
<dbReference type="InterPro" id="IPR023210">
    <property type="entry name" value="NADP_OxRdtase_dom"/>
</dbReference>
<dbReference type="EMBL" id="JAAGBB010000014">
    <property type="protein sequence ID" value="MBR0665297.1"/>
    <property type="molecule type" value="Genomic_DNA"/>
</dbReference>
<dbReference type="SUPFAM" id="SSF51430">
    <property type="entry name" value="NAD(P)-linked oxidoreductase"/>
    <property type="match status" value="1"/>
</dbReference>
<feature type="domain" description="NADP-dependent oxidoreductase" evidence="4">
    <location>
        <begin position="13"/>
        <end position="256"/>
    </location>
</feature>
<dbReference type="PANTHER" id="PTHR43827:SF3">
    <property type="entry name" value="NADP-DEPENDENT OXIDOREDUCTASE DOMAIN-CONTAINING PROTEIN"/>
    <property type="match status" value="1"/>
</dbReference>
<reference evidence="6" key="1">
    <citation type="journal article" date="2021" name="Syst. Appl. Microbiol.">
        <title>Roseomonas hellenica sp. nov., isolated from roots of wild-growing Alkanna tinctoria.</title>
        <authorList>
            <person name="Rat A."/>
            <person name="Naranjo H.D."/>
            <person name="Lebbe L."/>
            <person name="Cnockaert M."/>
            <person name="Krigas N."/>
            <person name="Grigoriadou K."/>
            <person name="Maloupa E."/>
            <person name="Willems A."/>
        </authorList>
    </citation>
    <scope>NUCLEOTIDE SEQUENCE [LARGE SCALE GENOMIC DNA]</scope>
    <source>
        <strain evidence="6">LMG 31523</strain>
    </source>
</reference>
<dbReference type="InterPro" id="IPR020471">
    <property type="entry name" value="AKR"/>
</dbReference>
<proteinExistence type="inferred from homology"/>
<dbReference type="PROSITE" id="PS00798">
    <property type="entry name" value="ALDOKETO_REDUCTASE_1"/>
    <property type="match status" value="1"/>
</dbReference>
<keyword evidence="6" id="KW-1185">Reference proteome</keyword>
<dbReference type="Pfam" id="PF00248">
    <property type="entry name" value="Aldo_ket_red"/>
    <property type="match status" value="1"/>
</dbReference>
<evidence type="ECO:0000256" key="2">
    <source>
        <dbReference type="ARBA" id="ARBA00022857"/>
    </source>
</evidence>
<sequence length="274" mass="29222">MPMIETPHMRMPKLGLGTWPMKGAECQAAVESAIGLGYRHLDTAEMYGNEEAVGAGIAASGVARDALFVTTKVWHDKLTPDGIRGAIAASLARLKLDHVDLFLIHWPNPAMDLDACLRSLEAARGAGLARAVGVCNFPPKLFRRALTAGITPIACLQVEHHIYLDQTPLLDLAREHGAAFTCYSPTTKNAVAEDPAIRGIAQKHGATPVQVALAWVLRHPHVAAIPKSAGVLNQGANLGALALRLDAEDLATIAALPKNRRLVNPAFAPDWENG</sequence>
<keyword evidence="3" id="KW-0560">Oxidoreductase</keyword>
<dbReference type="Gene3D" id="3.20.20.100">
    <property type="entry name" value="NADP-dependent oxidoreductase domain"/>
    <property type="match status" value="1"/>
</dbReference>
<dbReference type="PRINTS" id="PR00069">
    <property type="entry name" value="ALDKETRDTASE"/>
</dbReference>
<protein>
    <submittedName>
        <fullName evidence="5">Aldo/keto reductase</fullName>
    </submittedName>
</protein>
<evidence type="ECO:0000313" key="5">
    <source>
        <dbReference type="EMBL" id="MBR0665297.1"/>
    </source>
</evidence>
<evidence type="ECO:0000256" key="3">
    <source>
        <dbReference type="ARBA" id="ARBA00023002"/>
    </source>
</evidence>
<dbReference type="Proteomes" id="UP001196870">
    <property type="component" value="Unassembled WGS sequence"/>
</dbReference>
<dbReference type="PANTHER" id="PTHR43827">
    <property type="entry name" value="2,5-DIKETO-D-GLUCONIC ACID REDUCTASE"/>
    <property type="match status" value="1"/>
</dbReference>
<dbReference type="InterPro" id="IPR036812">
    <property type="entry name" value="NAD(P)_OxRdtase_dom_sf"/>
</dbReference>
<accession>A0ABS5EYB7</accession>
<dbReference type="PIRSF" id="PIRSF000097">
    <property type="entry name" value="AKR"/>
    <property type="match status" value="1"/>
</dbReference>